<organism evidence="2 3">
    <name type="scientific">Tetraodon nigroviridis</name>
    <name type="common">Spotted green pufferfish</name>
    <name type="synonym">Chelonodon nigroviridis</name>
    <dbReference type="NCBI Taxonomy" id="99883"/>
    <lineage>
        <taxon>Eukaryota</taxon>
        <taxon>Metazoa</taxon>
        <taxon>Chordata</taxon>
        <taxon>Craniata</taxon>
        <taxon>Vertebrata</taxon>
        <taxon>Euteleostomi</taxon>
        <taxon>Actinopterygii</taxon>
        <taxon>Neopterygii</taxon>
        <taxon>Teleostei</taxon>
        <taxon>Neoteleostei</taxon>
        <taxon>Acanthomorphata</taxon>
        <taxon>Eupercaria</taxon>
        <taxon>Tetraodontiformes</taxon>
        <taxon>Tetradontoidea</taxon>
        <taxon>Tetraodontidae</taxon>
        <taxon>Tetraodon</taxon>
    </lineage>
</organism>
<dbReference type="AlphaFoldDB" id="H3DJT9"/>
<proteinExistence type="predicted"/>
<dbReference type="HOGENOM" id="CLU_2764617_0_0_1"/>
<sequence>ILKFDKNPLLTFSCRSCDQSYWKHASQFFQCDLSKNKKHCLDAPQGGPAFPEKQNTVRSDASSCTIMKEP</sequence>
<protein>
    <submittedName>
        <fullName evidence="2">Uncharacterized protein</fullName>
    </submittedName>
</protein>
<reference evidence="2" key="3">
    <citation type="submission" date="2025-09" db="UniProtKB">
        <authorList>
            <consortium name="Ensembl"/>
        </authorList>
    </citation>
    <scope>IDENTIFICATION</scope>
</reference>
<reference evidence="3" key="1">
    <citation type="journal article" date="2004" name="Nature">
        <title>Genome duplication in the teleost fish Tetraodon nigroviridis reveals the early vertebrate proto-karyotype.</title>
        <authorList>
            <person name="Jaillon O."/>
            <person name="Aury J.-M."/>
            <person name="Brunet F."/>
            <person name="Petit J.-L."/>
            <person name="Stange-Thomann N."/>
            <person name="Mauceli E."/>
            <person name="Bouneau L."/>
            <person name="Fischer C."/>
            <person name="Ozouf-Costaz C."/>
            <person name="Bernot A."/>
            <person name="Nicaud S."/>
            <person name="Jaffe D."/>
            <person name="Fisher S."/>
            <person name="Lutfalla G."/>
            <person name="Dossat C."/>
            <person name="Segurens B."/>
            <person name="Dasilva C."/>
            <person name="Salanoubat M."/>
            <person name="Levy M."/>
            <person name="Boudet N."/>
            <person name="Castellano S."/>
            <person name="Anthouard V."/>
            <person name="Jubin C."/>
            <person name="Castelli V."/>
            <person name="Katinka M."/>
            <person name="Vacherie B."/>
            <person name="Biemont C."/>
            <person name="Skalli Z."/>
            <person name="Cattolico L."/>
            <person name="Poulain J."/>
            <person name="De Berardinis V."/>
            <person name="Cruaud C."/>
            <person name="Duprat S."/>
            <person name="Brottier P."/>
            <person name="Coutanceau J.-P."/>
            <person name="Gouzy J."/>
            <person name="Parra G."/>
            <person name="Lardier G."/>
            <person name="Chapple C."/>
            <person name="McKernan K.J."/>
            <person name="McEwan P."/>
            <person name="Bosak S."/>
            <person name="Kellis M."/>
            <person name="Volff J.-N."/>
            <person name="Guigo R."/>
            <person name="Zody M.C."/>
            <person name="Mesirov J."/>
            <person name="Lindblad-Toh K."/>
            <person name="Birren B."/>
            <person name="Nusbaum C."/>
            <person name="Kahn D."/>
            <person name="Robinson-Rechavi M."/>
            <person name="Laudet V."/>
            <person name="Schachter V."/>
            <person name="Quetier F."/>
            <person name="Saurin W."/>
            <person name="Scarpelli C."/>
            <person name="Wincker P."/>
            <person name="Lander E.S."/>
            <person name="Weissenbach J."/>
            <person name="Roest Crollius H."/>
        </authorList>
    </citation>
    <scope>NUCLEOTIDE SEQUENCE [LARGE SCALE GENOMIC DNA]</scope>
</reference>
<dbReference type="Ensembl" id="ENSTNIT00000021018.1">
    <property type="protein sequence ID" value="ENSTNIP00000020785.1"/>
    <property type="gene ID" value="ENSTNIG00000017637.1"/>
</dbReference>
<feature type="compositionally biased region" description="Polar residues" evidence="1">
    <location>
        <begin position="53"/>
        <end position="70"/>
    </location>
</feature>
<keyword evidence="3" id="KW-1185">Reference proteome</keyword>
<name>H3DJT9_TETNG</name>
<accession>H3DJT9</accession>
<reference evidence="2" key="2">
    <citation type="submission" date="2025-08" db="UniProtKB">
        <authorList>
            <consortium name="Ensembl"/>
        </authorList>
    </citation>
    <scope>IDENTIFICATION</scope>
</reference>
<evidence type="ECO:0000256" key="1">
    <source>
        <dbReference type="SAM" id="MobiDB-lite"/>
    </source>
</evidence>
<evidence type="ECO:0000313" key="3">
    <source>
        <dbReference type="Proteomes" id="UP000007303"/>
    </source>
</evidence>
<dbReference type="InParanoid" id="H3DJT9"/>
<evidence type="ECO:0000313" key="2">
    <source>
        <dbReference type="Ensembl" id="ENSTNIP00000020785.1"/>
    </source>
</evidence>
<feature type="region of interest" description="Disordered" evidence="1">
    <location>
        <begin position="51"/>
        <end position="70"/>
    </location>
</feature>
<dbReference type="Proteomes" id="UP000007303">
    <property type="component" value="Unassembled WGS sequence"/>
</dbReference>